<sequence length="182" mass="18870">MTTIGYARVSTPDQCLDLQLDALAGAGCARVHTDTASGALAARPGLEAALANLNAGDTLVVWRLDRLGRSLPHLVATVEELHARAVALRSLHEAIDTTTATGRLMLNVFAALAAFERDLVAERTTAGLAAARRRGVPIGRPSVWSQDKAEAASAMLAGGASVAAVARALGVSRASVYRHAQP</sequence>
<evidence type="ECO:0000256" key="5">
    <source>
        <dbReference type="PROSITE-ProRule" id="PRU10137"/>
    </source>
</evidence>
<dbReference type="Gene3D" id="1.10.10.60">
    <property type="entry name" value="Homeodomain-like"/>
    <property type="match status" value="1"/>
</dbReference>
<dbReference type="InterPro" id="IPR006118">
    <property type="entry name" value="Recombinase_CS"/>
</dbReference>
<dbReference type="CDD" id="cd03768">
    <property type="entry name" value="SR_ResInv"/>
    <property type="match status" value="1"/>
</dbReference>
<dbReference type="Pfam" id="PF02796">
    <property type="entry name" value="HTH_7"/>
    <property type="match status" value="1"/>
</dbReference>
<dbReference type="InterPro" id="IPR006120">
    <property type="entry name" value="Resolvase_HTH_dom"/>
</dbReference>
<evidence type="ECO:0000256" key="2">
    <source>
        <dbReference type="ARBA" id="ARBA00022908"/>
    </source>
</evidence>
<dbReference type="SUPFAM" id="SSF46689">
    <property type="entry name" value="Homeodomain-like"/>
    <property type="match status" value="1"/>
</dbReference>
<dbReference type="Pfam" id="PF00239">
    <property type="entry name" value="Resolvase"/>
    <property type="match status" value="1"/>
</dbReference>
<evidence type="ECO:0000259" key="6">
    <source>
        <dbReference type="PROSITE" id="PS51736"/>
    </source>
</evidence>
<keyword evidence="8" id="KW-1185">Reference proteome</keyword>
<dbReference type="SUPFAM" id="SSF53041">
    <property type="entry name" value="Resolvase-like"/>
    <property type="match status" value="1"/>
</dbReference>
<proteinExistence type="inferred from homology"/>
<dbReference type="PROSITE" id="PS00398">
    <property type="entry name" value="RECOMBINASES_2"/>
    <property type="match status" value="1"/>
</dbReference>
<feature type="active site" description="O-(5'-phospho-DNA)-serine intermediate" evidence="5">
    <location>
        <position position="10"/>
    </location>
</feature>
<dbReference type="Proteomes" id="UP000250006">
    <property type="component" value="Unassembled WGS sequence"/>
</dbReference>
<dbReference type="PANTHER" id="PTHR30461">
    <property type="entry name" value="DNA-INVERTASE FROM LAMBDOID PROPHAGE"/>
    <property type="match status" value="1"/>
</dbReference>
<dbReference type="InterPro" id="IPR036162">
    <property type="entry name" value="Resolvase-like_N_sf"/>
</dbReference>
<protein>
    <submittedName>
        <fullName evidence="7">DNA-invertase hin</fullName>
    </submittedName>
</protein>
<keyword evidence="3" id="KW-0238">DNA-binding</keyword>
<evidence type="ECO:0000313" key="8">
    <source>
        <dbReference type="Proteomes" id="UP000250006"/>
    </source>
</evidence>
<evidence type="ECO:0000256" key="3">
    <source>
        <dbReference type="ARBA" id="ARBA00023125"/>
    </source>
</evidence>
<dbReference type="PROSITE" id="PS00397">
    <property type="entry name" value="RECOMBINASES_1"/>
    <property type="match status" value="1"/>
</dbReference>
<dbReference type="RefSeq" id="WP_111836447.1">
    <property type="nucleotide sequence ID" value="NZ_UAPQ01000007.1"/>
</dbReference>
<reference evidence="7 8" key="1">
    <citation type="submission" date="2018-06" db="EMBL/GenBank/DDBJ databases">
        <authorList>
            <consortium name="Pathogen Informatics"/>
            <person name="Doyle S."/>
        </authorList>
    </citation>
    <scope>NUCLEOTIDE SEQUENCE [LARGE SCALE GENOMIC DNA]</scope>
    <source>
        <strain evidence="7 8">NCTC11535</strain>
    </source>
</reference>
<dbReference type="PROSITE" id="PS51736">
    <property type="entry name" value="RECOMBINASES_3"/>
    <property type="match status" value="1"/>
</dbReference>
<comment type="similarity">
    <text evidence="1">Belongs to the site-specific recombinase resolvase family.</text>
</comment>
<organism evidence="7 8">
    <name type="scientific">Actinomyces bovis</name>
    <dbReference type="NCBI Taxonomy" id="1658"/>
    <lineage>
        <taxon>Bacteria</taxon>
        <taxon>Bacillati</taxon>
        <taxon>Actinomycetota</taxon>
        <taxon>Actinomycetes</taxon>
        <taxon>Actinomycetales</taxon>
        <taxon>Actinomycetaceae</taxon>
        <taxon>Actinomyces</taxon>
    </lineage>
</organism>
<evidence type="ECO:0000313" key="7">
    <source>
        <dbReference type="EMBL" id="SPT53482.1"/>
    </source>
</evidence>
<keyword evidence="4" id="KW-0233">DNA recombination</keyword>
<feature type="domain" description="Resolvase/invertase-type recombinase catalytic" evidence="6">
    <location>
        <begin position="2"/>
        <end position="135"/>
    </location>
</feature>
<dbReference type="Gene3D" id="3.40.50.1390">
    <property type="entry name" value="Resolvase, N-terminal catalytic domain"/>
    <property type="match status" value="1"/>
</dbReference>
<keyword evidence="2" id="KW-0229">DNA integration</keyword>
<accession>A0ABY1VP07</accession>
<evidence type="ECO:0000256" key="4">
    <source>
        <dbReference type="ARBA" id="ARBA00023172"/>
    </source>
</evidence>
<dbReference type="InterPro" id="IPR050639">
    <property type="entry name" value="SSR_resolvase"/>
</dbReference>
<evidence type="ECO:0000256" key="1">
    <source>
        <dbReference type="ARBA" id="ARBA00009913"/>
    </source>
</evidence>
<gene>
    <name evidence="7" type="primary">hin_2</name>
    <name evidence="7" type="ORF">NCTC11535_01146</name>
</gene>
<dbReference type="InterPro" id="IPR006119">
    <property type="entry name" value="Resolv_N"/>
</dbReference>
<dbReference type="SMART" id="SM00857">
    <property type="entry name" value="Resolvase"/>
    <property type="match status" value="1"/>
</dbReference>
<dbReference type="PANTHER" id="PTHR30461:SF2">
    <property type="entry name" value="SERINE RECOMBINASE PINE-RELATED"/>
    <property type="match status" value="1"/>
</dbReference>
<dbReference type="InterPro" id="IPR009057">
    <property type="entry name" value="Homeodomain-like_sf"/>
</dbReference>
<comment type="caution">
    <text evidence="7">The sequence shown here is derived from an EMBL/GenBank/DDBJ whole genome shotgun (WGS) entry which is preliminary data.</text>
</comment>
<name>A0ABY1VP07_9ACTO</name>
<dbReference type="EMBL" id="UAPQ01000007">
    <property type="protein sequence ID" value="SPT53482.1"/>
    <property type="molecule type" value="Genomic_DNA"/>
</dbReference>